<name>A0A811UQ36_CERCA</name>
<organism evidence="1 2">
    <name type="scientific">Ceratitis capitata</name>
    <name type="common">Mediterranean fruit fly</name>
    <name type="synonym">Tephritis capitata</name>
    <dbReference type="NCBI Taxonomy" id="7213"/>
    <lineage>
        <taxon>Eukaryota</taxon>
        <taxon>Metazoa</taxon>
        <taxon>Ecdysozoa</taxon>
        <taxon>Arthropoda</taxon>
        <taxon>Hexapoda</taxon>
        <taxon>Insecta</taxon>
        <taxon>Pterygota</taxon>
        <taxon>Neoptera</taxon>
        <taxon>Endopterygota</taxon>
        <taxon>Diptera</taxon>
        <taxon>Brachycera</taxon>
        <taxon>Muscomorpha</taxon>
        <taxon>Tephritoidea</taxon>
        <taxon>Tephritidae</taxon>
        <taxon>Ceratitis</taxon>
        <taxon>Ceratitis</taxon>
    </lineage>
</organism>
<proteinExistence type="predicted"/>
<protein>
    <submittedName>
        <fullName evidence="1">(Mediterranean fruit fly) hypothetical protein</fullName>
    </submittedName>
</protein>
<evidence type="ECO:0000313" key="2">
    <source>
        <dbReference type="Proteomes" id="UP000606786"/>
    </source>
</evidence>
<sequence length="119" mass="13675">MSIVTKSGWTPGTRLPKISFNRSKCGHILQFFAEIIKNNSEIPNHQTTTPLCYQLQPLHLSNRINNPTHHNNFSRVIERVPIQQRQTVPPTAPLDLPHFAPTLFNHQRTSRYVVIFNAP</sequence>
<evidence type="ECO:0000313" key="1">
    <source>
        <dbReference type="EMBL" id="CAD7000841.1"/>
    </source>
</evidence>
<dbReference type="Proteomes" id="UP000606786">
    <property type="component" value="Unassembled WGS sequence"/>
</dbReference>
<reference evidence="1" key="1">
    <citation type="submission" date="2020-11" db="EMBL/GenBank/DDBJ databases">
        <authorList>
            <person name="Whitehead M."/>
        </authorList>
    </citation>
    <scope>NUCLEOTIDE SEQUENCE</scope>
    <source>
        <strain evidence="1">EGII</strain>
    </source>
</reference>
<gene>
    <name evidence="1" type="ORF">CCAP1982_LOCUS9315</name>
</gene>
<keyword evidence="2" id="KW-1185">Reference proteome</keyword>
<dbReference type="AlphaFoldDB" id="A0A811UQ36"/>
<dbReference type="EMBL" id="CAJHJT010000023">
    <property type="protein sequence ID" value="CAD7000841.1"/>
    <property type="molecule type" value="Genomic_DNA"/>
</dbReference>
<accession>A0A811UQ36</accession>
<comment type="caution">
    <text evidence="1">The sequence shown here is derived from an EMBL/GenBank/DDBJ whole genome shotgun (WGS) entry which is preliminary data.</text>
</comment>